<feature type="domain" description="Major facilitator superfamily (MFS) profile" evidence="8">
    <location>
        <begin position="40"/>
        <end position="457"/>
    </location>
</feature>
<comment type="subcellular location">
    <subcellularLocation>
        <location evidence="1">Cell membrane</location>
        <topology evidence="1">Multi-pass membrane protein</topology>
    </subcellularLocation>
</comment>
<evidence type="ECO:0000256" key="5">
    <source>
        <dbReference type="ARBA" id="ARBA00022989"/>
    </source>
</evidence>
<feature type="transmembrane region" description="Helical" evidence="7">
    <location>
        <begin position="430"/>
        <end position="452"/>
    </location>
</feature>
<evidence type="ECO:0000259" key="8">
    <source>
        <dbReference type="PROSITE" id="PS50850"/>
    </source>
</evidence>
<keyword evidence="2" id="KW-0813">Transport</keyword>
<keyword evidence="6 7" id="KW-0472">Membrane</keyword>
<dbReference type="HOGENOM" id="CLU_001265_39_5_6"/>
<name>C9Y4X2_CROTZ</name>
<accession>C9Y4X2</accession>
<feature type="transmembrane region" description="Helical" evidence="7">
    <location>
        <begin position="310"/>
        <end position="329"/>
    </location>
</feature>
<dbReference type="KEGG" id="ctu:CTU_22000"/>
<evidence type="ECO:0000256" key="1">
    <source>
        <dbReference type="ARBA" id="ARBA00004651"/>
    </source>
</evidence>
<dbReference type="InterPro" id="IPR020846">
    <property type="entry name" value="MFS_dom"/>
</dbReference>
<evidence type="ECO:0000256" key="4">
    <source>
        <dbReference type="ARBA" id="ARBA00022692"/>
    </source>
</evidence>
<reference evidence="9 10" key="1">
    <citation type="journal article" date="2010" name="J. Bacteriol.">
        <title>Complete Genome Sequence of Cronobacter turicensis LMG 23827, a foodborne pathogen causing deaths in neonates.</title>
        <authorList>
            <person name="Stephan R."/>
            <person name="Lehner A."/>
            <person name="Tischler P."/>
            <person name="Rattei T."/>
        </authorList>
    </citation>
    <scope>NUCLEOTIDE SEQUENCE [LARGE SCALE GENOMIC DNA]</scope>
    <source>
        <strain evidence="10">DSM 18703 / CCUG 55852 / LMG 23827 / z3032</strain>
    </source>
</reference>
<keyword evidence="10" id="KW-1185">Reference proteome</keyword>
<dbReference type="GO" id="GO:0022857">
    <property type="term" value="F:transmembrane transporter activity"/>
    <property type="evidence" value="ECO:0007669"/>
    <property type="project" value="InterPro"/>
</dbReference>
<organism evidence="9 10">
    <name type="scientific">Cronobacter turicensis (strain DSM 18703 / CCUG 55852 / LMG 23827 / z3032)</name>
    <dbReference type="NCBI Taxonomy" id="693216"/>
    <lineage>
        <taxon>Bacteria</taxon>
        <taxon>Pseudomonadati</taxon>
        <taxon>Pseudomonadota</taxon>
        <taxon>Gammaproteobacteria</taxon>
        <taxon>Enterobacterales</taxon>
        <taxon>Enterobacteriaceae</taxon>
        <taxon>Cronobacter</taxon>
    </lineage>
</organism>
<dbReference type="PROSITE" id="PS50850">
    <property type="entry name" value="MFS"/>
    <property type="match status" value="1"/>
</dbReference>
<dbReference type="EMBL" id="FN543093">
    <property type="protein sequence ID" value="CBA31007.1"/>
    <property type="molecule type" value="Genomic_DNA"/>
</dbReference>
<dbReference type="Gene3D" id="1.20.1250.20">
    <property type="entry name" value="MFS general substrate transporter like domains"/>
    <property type="match status" value="2"/>
</dbReference>
<evidence type="ECO:0000313" key="10">
    <source>
        <dbReference type="Proteomes" id="UP000002069"/>
    </source>
</evidence>
<proteinExistence type="predicted"/>
<dbReference type="CDD" id="cd17369">
    <property type="entry name" value="MFS_ShiA_like"/>
    <property type="match status" value="1"/>
</dbReference>
<evidence type="ECO:0000256" key="2">
    <source>
        <dbReference type="ARBA" id="ARBA00022448"/>
    </source>
</evidence>
<feature type="transmembrane region" description="Helical" evidence="7">
    <location>
        <begin position="336"/>
        <end position="357"/>
    </location>
</feature>
<dbReference type="SUPFAM" id="SSF103473">
    <property type="entry name" value="MFS general substrate transporter"/>
    <property type="match status" value="1"/>
</dbReference>
<gene>
    <name evidence="9" type="primary">ydfJ</name>
    <name evidence="9" type="ordered locus">Ctu_22000</name>
</gene>
<feature type="transmembrane region" description="Helical" evidence="7">
    <location>
        <begin position="178"/>
        <end position="201"/>
    </location>
</feature>
<feature type="transmembrane region" description="Helical" evidence="7">
    <location>
        <begin position="363"/>
        <end position="384"/>
    </location>
</feature>
<evidence type="ECO:0000313" key="9">
    <source>
        <dbReference type="EMBL" id="CBA31007.1"/>
    </source>
</evidence>
<feature type="transmembrane region" description="Helical" evidence="7">
    <location>
        <begin position="113"/>
        <end position="131"/>
    </location>
</feature>
<dbReference type="Pfam" id="PF07690">
    <property type="entry name" value="MFS_1"/>
    <property type="match status" value="1"/>
</dbReference>
<dbReference type="InterPro" id="IPR011701">
    <property type="entry name" value="MFS"/>
</dbReference>
<evidence type="ECO:0000256" key="3">
    <source>
        <dbReference type="ARBA" id="ARBA00022475"/>
    </source>
</evidence>
<feature type="transmembrane region" description="Helical" evidence="7">
    <location>
        <begin position="404"/>
        <end position="424"/>
    </location>
</feature>
<keyword evidence="5 7" id="KW-1133">Transmembrane helix</keyword>
<dbReference type="GO" id="GO:0005886">
    <property type="term" value="C:plasma membrane"/>
    <property type="evidence" value="ECO:0007669"/>
    <property type="project" value="UniProtKB-SubCell"/>
</dbReference>
<evidence type="ECO:0000256" key="6">
    <source>
        <dbReference type="ARBA" id="ARBA00023136"/>
    </source>
</evidence>
<reference evidence="10" key="2">
    <citation type="journal article" date="2011" name="J. Bacteriol.">
        <title>Complete genome sequence of Cronobacter turicensis LMG 23827, a food-borne pathogen causing deaths in neonates.</title>
        <authorList>
            <person name="Stephan R."/>
            <person name="Lehner A."/>
            <person name="Tischler P."/>
            <person name="Rattei T."/>
        </authorList>
    </citation>
    <scope>NUCLEOTIDE SEQUENCE [LARGE SCALE GENOMIC DNA]</scope>
    <source>
        <strain evidence="10">DSM 18703 / CCUG 55852 / LMG 23827 / z3032</strain>
    </source>
</reference>
<feature type="transmembrane region" description="Helical" evidence="7">
    <location>
        <begin position="213"/>
        <end position="232"/>
    </location>
</feature>
<keyword evidence="4 7" id="KW-0812">Transmembrane</keyword>
<dbReference type="InterPro" id="IPR036259">
    <property type="entry name" value="MFS_trans_sf"/>
</dbReference>
<dbReference type="Proteomes" id="UP000002069">
    <property type="component" value="Chromosome"/>
</dbReference>
<protein>
    <submittedName>
        <fullName evidence="9">Inner membrane metabolite transport protein ydfJ</fullName>
    </submittedName>
</protein>
<dbReference type="PANTHER" id="PTHR43045:SF4">
    <property type="entry name" value="TRANSPORTER YDFJ-RELATED"/>
    <property type="match status" value="1"/>
</dbReference>
<evidence type="ECO:0000256" key="7">
    <source>
        <dbReference type="SAM" id="Phobius"/>
    </source>
</evidence>
<feature type="transmembrane region" description="Helical" evidence="7">
    <location>
        <begin position="77"/>
        <end position="101"/>
    </location>
</feature>
<sequence>MLPEKCRNVMRVCGPHLTYSEIATMTHVKAERSTSDLVKAAVSGWLGTALEFMDFQLYSLGAALVFHEIFFPEQSAAMALILAMGTYGAGYIARIVGAFIFGRMGDRIGRKRVLFITITMMGICTTLIGVLPTYAQIGIFAPVLLVTLRVIQGLGAGAEISGAGTMLAEYAPKGRRGIISSLVAMGTNCGTLSATAIWALMFFLLDREELVAWGWRVPFLASVVVMIFAIWLRMNLKESPVFEAVSEGDQAPAQANPQDASLGAMFKSKSFWLATGLRFGQAGNSGLIQTFLAGYLVQTLLFDKAIPTDALMISSAIGFITIPLLGWLSDKFGRRIPYILLNVSAIILAWPMLAIIVDKSYAPGAIMLSIIVIHNFAVLGLFALENITMAEMFGSRNRFTRMAISKEAGGLVAVGFGPLIAGVLCNMTGSWLPIVVMIVIYSLIGLACAWLMPEVCDRDLNQLEDAAEPAAPRNVRAGHYV</sequence>
<dbReference type="AlphaFoldDB" id="C9Y4X2"/>
<keyword evidence="3" id="KW-1003">Cell membrane</keyword>
<dbReference type="PATRIC" id="fig|693216.3.peg.2081"/>
<dbReference type="PANTHER" id="PTHR43045">
    <property type="entry name" value="SHIKIMATE TRANSPORTER"/>
    <property type="match status" value="1"/>
</dbReference>